<feature type="non-terminal residue" evidence="1">
    <location>
        <position position="1"/>
    </location>
</feature>
<accession>X1N4P0</accession>
<evidence type="ECO:0000313" key="1">
    <source>
        <dbReference type="EMBL" id="GAI21830.1"/>
    </source>
</evidence>
<organism evidence="1">
    <name type="scientific">marine sediment metagenome</name>
    <dbReference type="NCBI Taxonomy" id="412755"/>
    <lineage>
        <taxon>unclassified sequences</taxon>
        <taxon>metagenomes</taxon>
        <taxon>ecological metagenomes</taxon>
    </lineage>
</organism>
<gene>
    <name evidence="1" type="ORF">S06H3_31462</name>
</gene>
<name>X1N4P0_9ZZZZ</name>
<proteinExistence type="predicted"/>
<sequence length="40" mass="4717">EVLKLAEYYTQTSKFNDLELSEKNDINTIIFKAKLLIKNK</sequence>
<protein>
    <submittedName>
        <fullName evidence="1">Uncharacterized protein</fullName>
    </submittedName>
</protein>
<dbReference type="EMBL" id="BARV01018632">
    <property type="protein sequence ID" value="GAI21830.1"/>
    <property type="molecule type" value="Genomic_DNA"/>
</dbReference>
<comment type="caution">
    <text evidence="1">The sequence shown here is derived from an EMBL/GenBank/DDBJ whole genome shotgun (WGS) entry which is preliminary data.</text>
</comment>
<reference evidence="1" key="1">
    <citation type="journal article" date="2014" name="Front. Microbiol.">
        <title>High frequency of phylogenetically diverse reductive dehalogenase-homologous genes in deep subseafloor sedimentary metagenomes.</title>
        <authorList>
            <person name="Kawai M."/>
            <person name="Futagami T."/>
            <person name="Toyoda A."/>
            <person name="Takaki Y."/>
            <person name="Nishi S."/>
            <person name="Hori S."/>
            <person name="Arai W."/>
            <person name="Tsubouchi T."/>
            <person name="Morono Y."/>
            <person name="Uchiyama I."/>
            <person name="Ito T."/>
            <person name="Fujiyama A."/>
            <person name="Inagaki F."/>
            <person name="Takami H."/>
        </authorList>
    </citation>
    <scope>NUCLEOTIDE SEQUENCE</scope>
    <source>
        <strain evidence="1">Expedition CK06-06</strain>
    </source>
</reference>
<dbReference type="AlphaFoldDB" id="X1N4P0"/>